<dbReference type="Proteomes" id="UP000541810">
    <property type="component" value="Unassembled WGS sequence"/>
</dbReference>
<dbReference type="InterPro" id="IPR029044">
    <property type="entry name" value="Nucleotide-diphossugar_trans"/>
</dbReference>
<evidence type="ECO:0000256" key="3">
    <source>
        <dbReference type="ARBA" id="ARBA00022679"/>
    </source>
</evidence>
<organism evidence="6 7">
    <name type="scientific">Algisphaera agarilytica</name>
    <dbReference type="NCBI Taxonomy" id="1385975"/>
    <lineage>
        <taxon>Bacteria</taxon>
        <taxon>Pseudomonadati</taxon>
        <taxon>Planctomycetota</taxon>
        <taxon>Phycisphaerae</taxon>
        <taxon>Phycisphaerales</taxon>
        <taxon>Phycisphaeraceae</taxon>
        <taxon>Algisphaera</taxon>
    </lineage>
</organism>
<dbReference type="AlphaFoldDB" id="A0A7X0H7G8"/>
<keyword evidence="3 6" id="KW-0808">Transferase</keyword>
<dbReference type="PANTHER" id="PTHR43630:SF1">
    <property type="entry name" value="POLY-BETA-1,6-N-ACETYL-D-GLUCOSAMINE SYNTHASE"/>
    <property type="match status" value="1"/>
</dbReference>
<keyword evidence="4" id="KW-0472">Membrane</keyword>
<evidence type="ECO:0000256" key="1">
    <source>
        <dbReference type="ARBA" id="ARBA00006739"/>
    </source>
</evidence>
<sequence>MSDAPMPQPEHSDDSAKTTATAVNPIGVIAIGRNEGERLRLCLESVVGKVAQVVYVDSGSTDGSAELAKSLGVEVVDLDLSIPFTAARARNEGFARLQEVMPDVKCVQMIDGDCEVVDGWLETAAAYLDAYPKFAVACGRRRERFPEATIYNRLTDMEWDTPIGMARSCGGDALFRAEALREVGGYNPTVIAGEEPEMCVRLRQAGWTIERLDAEMTLHDAAMTKFSQWWKRNVRAGHAYAQGAAMHGKTDGHNVKQVRSIVFWGMLIPLFIAGLFVVGFVIEFTVLEGEAWYQSPLILVVAMIDLLLLGYLVLAFKIWRYRCGLGDPGKTSAIYAFFTVVGKFANAIGVGTFWKNHKLGKQAKIIEYKSAEGATA</sequence>
<accession>A0A7X0H7G8</accession>
<protein>
    <submittedName>
        <fullName evidence="6">GT2 family glycosyltransferase</fullName>
    </submittedName>
</protein>
<comment type="caution">
    <text evidence="6">The sequence shown here is derived from an EMBL/GenBank/DDBJ whole genome shotgun (WGS) entry which is preliminary data.</text>
</comment>
<comment type="similarity">
    <text evidence="1">Belongs to the glycosyltransferase 2 family.</text>
</comment>
<evidence type="ECO:0000256" key="4">
    <source>
        <dbReference type="SAM" id="Phobius"/>
    </source>
</evidence>
<feature type="transmembrane region" description="Helical" evidence="4">
    <location>
        <begin position="261"/>
        <end position="285"/>
    </location>
</feature>
<dbReference type="Pfam" id="PF00535">
    <property type="entry name" value="Glycos_transf_2"/>
    <property type="match status" value="1"/>
</dbReference>
<keyword evidence="4" id="KW-0812">Transmembrane</keyword>
<feature type="domain" description="Glycosyltransferase 2-like" evidence="5">
    <location>
        <begin position="33"/>
        <end position="157"/>
    </location>
</feature>
<evidence type="ECO:0000313" key="7">
    <source>
        <dbReference type="Proteomes" id="UP000541810"/>
    </source>
</evidence>
<feature type="transmembrane region" description="Helical" evidence="4">
    <location>
        <begin position="333"/>
        <end position="354"/>
    </location>
</feature>
<proteinExistence type="inferred from homology"/>
<dbReference type="PANTHER" id="PTHR43630">
    <property type="entry name" value="POLY-BETA-1,6-N-ACETYL-D-GLUCOSAMINE SYNTHASE"/>
    <property type="match status" value="1"/>
</dbReference>
<dbReference type="Gene3D" id="3.90.550.10">
    <property type="entry name" value="Spore Coat Polysaccharide Biosynthesis Protein SpsA, Chain A"/>
    <property type="match status" value="1"/>
</dbReference>
<gene>
    <name evidence="6" type="ORF">HNQ40_002253</name>
</gene>
<dbReference type="EMBL" id="JACHGY010000001">
    <property type="protein sequence ID" value="MBB6430447.1"/>
    <property type="molecule type" value="Genomic_DNA"/>
</dbReference>
<keyword evidence="7" id="KW-1185">Reference proteome</keyword>
<evidence type="ECO:0000313" key="6">
    <source>
        <dbReference type="EMBL" id="MBB6430447.1"/>
    </source>
</evidence>
<dbReference type="SUPFAM" id="SSF53448">
    <property type="entry name" value="Nucleotide-diphospho-sugar transferases"/>
    <property type="match status" value="1"/>
</dbReference>
<keyword evidence="2" id="KW-0328">Glycosyltransferase</keyword>
<dbReference type="GO" id="GO:0016757">
    <property type="term" value="F:glycosyltransferase activity"/>
    <property type="evidence" value="ECO:0007669"/>
    <property type="project" value="UniProtKB-KW"/>
</dbReference>
<dbReference type="InterPro" id="IPR001173">
    <property type="entry name" value="Glyco_trans_2-like"/>
</dbReference>
<dbReference type="RefSeq" id="WP_246402838.1">
    <property type="nucleotide sequence ID" value="NZ_JACHGY010000001.1"/>
</dbReference>
<evidence type="ECO:0000259" key="5">
    <source>
        <dbReference type="Pfam" id="PF00535"/>
    </source>
</evidence>
<name>A0A7X0H7G8_9BACT</name>
<evidence type="ECO:0000256" key="2">
    <source>
        <dbReference type="ARBA" id="ARBA00022676"/>
    </source>
</evidence>
<reference evidence="6 7" key="1">
    <citation type="submission" date="2020-08" db="EMBL/GenBank/DDBJ databases">
        <title>Genomic Encyclopedia of Type Strains, Phase IV (KMG-IV): sequencing the most valuable type-strain genomes for metagenomic binning, comparative biology and taxonomic classification.</title>
        <authorList>
            <person name="Goeker M."/>
        </authorList>
    </citation>
    <scope>NUCLEOTIDE SEQUENCE [LARGE SCALE GENOMIC DNA]</scope>
    <source>
        <strain evidence="6 7">DSM 103725</strain>
    </source>
</reference>
<feature type="transmembrane region" description="Helical" evidence="4">
    <location>
        <begin position="297"/>
        <end position="321"/>
    </location>
</feature>
<keyword evidence="4" id="KW-1133">Transmembrane helix</keyword>